<reference evidence="2 3" key="1">
    <citation type="submission" date="2016-08" db="EMBL/GenBank/DDBJ databases">
        <authorList>
            <person name="Seilhamer J.J."/>
        </authorList>
    </citation>
    <scope>NUCLEOTIDE SEQUENCE [LARGE SCALE GENOMIC DNA]</scope>
    <source>
        <strain evidence="2 3">ANC 4874</strain>
    </source>
</reference>
<name>A0A1C4GVG7_9GAMM</name>
<sequence>MKNYLIGFSLIATLALSGCAMTPSKPLTFDQLGQFSQTPLNTQSFRIGFLARPNMSFATAEEITLVKAAQTTVHNGFRYFKVLNDPSNRSQQPPRQALVYPSPMYYPYSYSRYGYSRRHPAFWPDPFYDMPRVVDIDPVQVSYTIECYKDQKKAPNEAFDAHLILQSLGAKYGLSPTGQVLQPQVPTTTK</sequence>
<evidence type="ECO:0000256" key="1">
    <source>
        <dbReference type="SAM" id="SignalP"/>
    </source>
</evidence>
<accession>A0A1C4GVG7</accession>
<feature type="signal peptide" evidence="1">
    <location>
        <begin position="1"/>
        <end position="20"/>
    </location>
</feature>
<keyword evidence="1" id="KW-0732">Signal</keyword>
<dbReference type="Proteomes" id="UP000243661">
    <property type="component" value="Unassembled WGS sequence"/>
</dbReference>
<dbReference type="AlphaFoldDB" id="A0A1C4GVG7"/>
<proteinExistence type="predicted"/>
<dbReference type="OrthoDB" id="6712352at2"/>
<dbReference type="PROSITE" id="PS51257">
    <property type="entry name" value="PROKAR_LIPOPROTEIN"/>
    <property type="match status" value="1"/>
</dbReference>
<feature type="chain" id="PRO_5008692823" description="Lipoprotein" evidence="1">
    <location>
        <begin position="21"/>
        <end position="190"/>
    </location>
</feature>
<evidence type="ECO:0000313" key="2">
    <source>
        <dbReference type="EMBL" id="SCC72199.1"/>
    </source>
</evidence>
<evidence type="ECO:0000313" key="3">
    <source>
        <dbReference type="Proteomes" id="UP000243661"/>
    </source>
</evidence>
<dbReference type="NCBIfam" id="NF047637">
    <property type="entry name" value="lipo_CC0125"/>
    <property type="match status" value="1"/>
</dbReference>
<evidence type="ECO:0008006" key="4">
    <source>
        <dbReference type="Google" id="ProtNLM"/>
    </source>
</evidence>
<protein>
    <recommendedName>
        <fullName evidence="4">Lipoprotein</fullName>
    </recommendedName>
</protein>
<organism evidence="2 3">
    <name type="scientific">Acinetobacter albensis</name>
    <dbReference type="NCBI Taxonomy" id="1673609"/>
    <lineage>
        <taxon>Bacteria</taxon>
        <taxon>Pseudomonadati</taxon>
        <taxon>Pseudomonadota</taxon>
        <taxon>Gammaproteobacteria</taxon>
        <taxon>Moraxellales</taxon>
        <taxon>Moraxellaceae</taxon>
        <taxon>Acinetobacter</taxon>
    </lineage>
</organism>
<dbReference type="RefSeq" id="WP_092720036.1">
    <property type="nucleotide sequence ID" value="NZ_FMBK01000008.1"/>
</dbReference>
<dbReference type="EMBL" id="FMBK01000008">
    <property type="protein sequence ID" value="SCC72199.1"/>
    <property type="molecule type" value="Genomic_DNA"/>
</dbReference>
<gene>
    <name evidence="2" type="ORF">GA0116959_10852</name>
</gene>